<evidence type="ECO:0000313" key="2">
    <source>
        <dbReference type="EMBL" id="GAA2585296.1"/>
    </source>
</evidence>
<keyword evidence="1" id="KW-0732">Signal</keyword>
<evidence type="ECO:0000256" key="1">
    <source>
        <dbReference type="SAM" id="SignalP"/>
    </source>
</evidence>
<name>A0ABP6BSX1_9MICO</name>
<dbReference type="RefSeq" id="WP_344230045.1">
    <property type="nucleotide sequence ID" value="NZ_BAAARI010000016.1"/>
</dbReference>
<dbReference type="Proteomes" id="UP001500274">
    <property type="component" value="Unassembled WGS sequence"/>
</dbReference>
<protein>
    <recommendedName>
        <fullName evidence="4">WxL domain-containing protein</fullName>
    </recommendedName>
</protein>
<evidence type="ECO:0008006" key="4">
    <source>
        <dbReference type="Google" id="ProtNLM"/>
    </source>
</evidence>
<sequence length="201" mass="20171">MKKGLLARTAVGLVGGALLIGAAGAAVADEIGDDEVDVTVDIAALPDAGALTLSVAPGSAVLTEGESADPDQRVFGGTLPTVTVTDDRDTIPAGSAWYVTGQASALTSGDASIDPGHLGWKPKLLTQSADVAEGPDVDTVLDGGPNNVGLVDAEFLAIAFDAESAAGTWQATADLLLKTPKNVTPGSYSGTITLTLWEELS</sequence>
<accession>A0ABP6BSX1</accession>
<evidence type="ECO:0000313" key="3">
    <source>
        <dbReference type="Proteomes" id="UP001500274"/>
    </source>
</evidence>
<keyword evidence="3" id="KW-1185">Reference proteome</keyword>
<gene>
    <name evidence="2" type="ORF">GCM10009862_25390</name>
</gene>
<reference evidence="3" key="1">
    <citation type="journal article" date="2019" name="Int. J. Syst. Evol. Microbiol.">
        <title>The Global Catalogue of Microorganisms (GCM) 10K type strain sequencing project: providing services to taxonomists for standard genome sequencing and annotation.</title>
        <authorList>
            <consortium name="The Broad Institute Genomics Platform"/>
            <consortium name="The Broad Institute Genome Sequencing Center for Infectious Disease"/>
            <person name="Wu L."/>
            <person name="Ma J."/>
        </authorList>
    </citation>
    <scope>NUCLEOTIDE SEQUENCE [LARGE SCALE GENOMIC DNA]</scope>
    <source>
        <strain evidence="3">JCM 16365</strain>
    </source>
</reference>
<dbReference type="EMBL" id="BAAARI010000016">
    <property type="protein sequence ID" value="GAA2585296.1"/>
    <property type="molecule type" value="Genomic_DNA"/>
</dbReference>
<comment type="caution">
    <text evidence="2">The sequence shown here is derived from an EMBL/GenBank/DDBJ whole genome shotgun (WGS) entry which is preliminary data.</text>
</comment>
<feature type="signal peptide" evidence="1">
    <location>
        <begin position="1"/>
        <end position="28"/>
    </location>
</feature>
<feature type="chain" id="PRO_5046735758" description="WxL domain-containing protein" evidence="1">
    <location>
        <begin position="29"/>
        <end position="201"/>
    </location>
</feature>
<proteinExistence type="predicted"/>
<organism evidence="2 3">
    <name type="scientific">Microbacterium binotii</name>
    <dbReference type="NCBI Taxonomy" id="462710"/>
    <lineage>
        <taxon>Bacteria</taxon>
        <taxon>Bacillati</taxon>
        <taxon>Actinomycetota</taxon>
        <taxon>Actinomycetes</taxon>
        <taxon>Micrococcales</taxon>
        <taxon>Microbacteriaceae</taxon>
        <taxon>Microbacterium</taxon>
    </lineage>
</organism>